<reference evidence="2" key="1">
    <citation type="submission" date="2025-08" db="UniProtKB">
        <authorList>
            <consortium name="RefSeq"/>
        </authorList>
    </citation>
    <scope>IDENTIFICATION</scope>
    <source>
        <tissue evidence="2">Leaves</tissue>
    </source>
</reference>
<dbReference type="RefSeq" id="XP_018841994.1">
    <property type="nucleotide sequence ID" value="XM_018986449.1"/>
</dbReference>
<keyword evidence="1" id="KW-1185">Reference proteome</keyword>
<proteinExistence type="predicted"/>
<dbReference type="GeneID" id="109006985"/>
<dbReference type="PANTHER" id="PTHR33116">
    <property type="entry name" value="REVERSE TRANSCRIPTASE ZINC-BINDING DOMAIN-CONTAINING PROTEIN-RELATED-RELATED"/>
    <property type="match status" value="1"/>
</dbReference>
<evidence type="ECO:0000313" key="1">
    <source>
        <dbReference type="Proteomes" id="UP000235220"/>
    </source>
</evidence>
<dbReference type="AlphaFoldDB" id="A0A2I4GDL6"/>
<accession>A0A2I4GDL6</accession>
<organism evidence="1 2">
    <name type="scientific">Juglans regia</name>
    <name type="common">English walnut</name>
    <dbReference type="NCBI Taxonomy" id="51240"/>
    <lineage>
        <taxon>Eukaryota</taxon>
        <taxon>Viridiplantae</taxon>
        <taxon>Streptophyta</taxon>
        <taxon>Embryophyta</taxon>
        <taxon>Tracheophyta</taxon>
        <taxon>Spermatophyta</taxon>
        <taxon>Magnoliopsida</taxon>
        <taxon>eudicotyledons</taxon>
        <taxon>Gunneridae</taxon>
        <taxon>Pentapetalae</taxon>
        <taxon>rosids</taxon>
        <taxon>fabids</taxon>
        <taxon>Fagales</taxon>
        <taxon>Juglandaceae</taxon>
        <taxon>Juglans</taxon>
    </lineage>
</organism>
<sequence length="276" mass="31741">MEKVQNKLQGWKSKILSQAAKTVFIRAVASSILSYVMSSTLVPKAITKNLDSLFRRFWWGFEDRKKKKFTPKSWNSISIPKSLGGLGIRTMSSFNSALVLKNVWSLLNGPNSLWKEVISKKYLGSKTFFEAAPKVSDSRFWKSLLKQREFLRSSACYQINNGSSTKVWTGPWIPTIHNFIPDPNPENNLDPNLNMTVSELILEEPRRWNVLLFNTLFSDHSSREIQKISLANHNFQTVQDKINWIYHSFEKFLVKLAYAALVKDNNPPNPNNQTLN</sequence>
<dbReference type="Proteomes" id="UP000235220">
    <property type="component" value="Chromosome 13"/>
</dbReference>
<dbReference type="PANTHER" id="PTHR33116:SF86">
    <property type="entry name" value="REVERSE TRANSCRIPTASE DOMAIN-CONTAINING PROTEIN"/>
    <property type="match status" value="1"/>
</dbReference>
<gene>
    <name evidence="2" type="primary">LOC109006985</name>
</gene>
<evidence type="ECO:0000313" key="2">
    <source>
        <dbReference type="RefSeq" id="XP_018841994.1"/>
    </source>
</evidence>
<dbReference type="OrthoDB" id="1938625at2759"/>
<protein>
    <submittedName>
        <fullName evidence="2">Uncharacterized mitochondrial protein AtMg00310-like</fullName>
    </submittedName>
</protein>
<dbReference type="KEGG" id="jre:109006985"/>
<name>A0A2I4GDL6_JUGRE</name>
<dbReference type="Gramene" id="Jr13_04420_p1">
    <property type="protein sequence ID" value="cds.Jr13_04420_p1"/>
    <property type="gene ID" value="Jr13_04420"/>
</dbReference>